<evidence type="ECO:0000256" key="2">
    <source>
        <dbReference type="ARBA" id="ARBA00022737"/>
    </source>
</evidence>
<keyword evidence="2" id="KW-0677">Repeat</keyword>
<dbReference type="Gene3D" id="1.20.1280.50">
    <property type="match status" value="1"/>
</dbReference>
<evidence type="ECO:0000256" key="4">
    <source>
        <dbReference type="SAM" id="MobiDB-lite"/>
    </source>
</evidence>
<dbReference type="PROSITE" id="PS50181">
    <property type="entry name" value="FBOX"/>
    <property type="match status" value="1"/>
</dbReference>
<gene>
    <name evidence="6" type="ORF">BJ322DRAFT_1056472</name>
</gene>
<dbReference type="AlphaFoldDB" id="A0A9P6L7P0"/>
<feature type="compositionally biased region" description="Polar residues" evidence="4">
    <location>
        <begin position="1"/>
        <end position="14"/>
    </location>
</feature>
<feature type="compositionally biased region" description="Low complexity" evidence="4">
    <location>
        <begin position="744"/>
        <end position="758"/>
    </location>
</feature>
<dbReference type="InterPro" id="IPR001680">
    <property type="entry name" value="WD40_rpt"/>
</dbReference>
<dbReference type="SUPFAM" id="SSF50978">
    <property type="entry name" value="WD40 repeat-like"/>
    <property type="match status" value="1"/>
</dbReference>
<dbReference type="InterPro" id="IPR015943">
    <property type="entry name" value="WD40/YVTN_repeat-like_dom_sf"/>
</dbReference>
<evidence type="ECO:0000313" key="7">
    <source>
        <dbReference type="Proteomes" id="UP000736335"/>
    </source>
</evidence>
<feature type="repeat" description="WD" evidence="3">
    <location>
        <begin position="257"/>
        <end position="289"/>
    </location>
</feature>
<dbReference type="OrthoDB" id="429520at2759"/>
<dbReference type="Gene3D" id="2.130.10.10">
    <property type="entry name" value="YVTN repeat-like/Quinoprotein amine dehydrogenase"/>
    <property type="match status" value="2"/>
</dbReference>
<dbReference type="Pfam" id="PF00400">
    <property type="entry name" value="WD40"/>
    <property type="match status" value="1"/>
</dbReference>
<dbReference type="Proteomes" id="UP000736335">
    <property type="component" value="Unassembled WGS sequence"/>
</dbReference>
<accession>A0A9P6L7P0</accession>
<feature type="region of interest" description="Disordered" evidence="4">
    <location>
        <begin position="1"/>
        <end position="45"/>
    </location>
</feature>
<protein>
    <submittedName>
        <fullName evidence="6">WD40-repeat-containing domain protein</fullName>
    </submittedName>
</protein>
<dbReference type="InterPro" id="IPR036322">
    <property type="entry name" value="WD40_repeat_dom_sf"/>
</dbReference>
<feature type="domain" description="F-box" evidence="5">
    <location>
        <begin position="45"/>
        <end position="91"/>
    </location>
</feature>
<dbReference type="InterPro" id="IPR036047">
    <property type="entry name" value="F-box-like_dom_sf"/>
</dbReference>
<dbReference type="PROSITE" id="PS50294">
    <property type="entry name" value="WD_REPEATS_REGION"/>
    <property type="match status" value="1"/>
</dbReference>
<feature type="compositionally biased region" description="Polar residues" evidence="4">
    <location>
        <begin position="715"/>
        <end position="737"/>
    </location>
</feature>
<feature type="region of interest" description="Disordered" evidence="4">
    <location>
        <begin position="621"/>
        <end position="656"/>
    </location>
</feature>
<dbReference type="InterPro" id="IPR001810">
    <property type="entry name" value="F-box_dom"/>
</dbReference>
<dbReference type="SUPFAM" id="SSF81383">
    <property type="entry name" value="F-box domain"/>
    <property type="match status" value="1"/>
</dbReference>
<reference evidence="6" key="2">
    <citation type="submission" date="2020-11" db="EMBL/GenBank/DDBJ databases">
        <authorList>
            <consortium name="DOE Joint Genome Institute"/>
            <person name="Kuo A."/>
            <person name="Miyauchi S."/>
            <person name="Kiss E."/>
            <person name="Drula E."/>
            <person name="Kohler A."/>
            <person name="Sanchez-Garcia M."/>
            <person name="Andreopoulos B."/>
            <person name="Barry K.W."/>
            <person name="Bonito G."/>
            <person name="Buee M."/>
            <person name="Carver A."/>
            <person name="Chen C."/>
            <person name="Cichocki N."/>
            <person name="Clum A."/>
            <person name="Culley D."/>
            <person name="Crous P.W."/>
            <person name="Fauchery L."/>
            <person name="Girlanda M."/>
            <person name="Hayes R."/>
            <person name="Keri Z."/>
            <person name="Labutti K."/>
            <person name="Lipzen A."/>
            <person name="Lombard V."/>
            <person name="Magnuson J."/>
            <person name="Maillard F."/>
            <person name="Morin E."/>
            <person name="Murat C."/>
            <person name="Nolan M."/>
            <person name="Ohm R."/>
            <person name="Pangilinan J."/>
            <person name="Pereira M."/>
            <person name="Perotto S."/>
            <person name="Peter M."/>
            <person name="Riley R."/>
            <person name="Sitrit Y."/>
            <person name="Stielow B."/>
            <person name="Szollosi G."/>
            <person name="Zifcakova L."/>
            <person name="Stursova M."/>
            <person name="Spatafora J.W."/>
            <person name="Tedersoo L."/>
            <person name="Vaario L.-M."/>
            <person name="Yamada A."/>
            <person name="Yan M."/>
            <person name="Wang P."/>
            <person name="Xu J."/>
            <person name="Bruns T."/>
            <person name="Baldrian P."/>
            <person name="Vilgalys R."/>
            <person name="Henrissat B."/>
            <person name="Grigoriev I.V."/>
            <person name="Hibbett D."/>
            <person name="Nagy L.G."/>
            <person name="Martin F.M."/>
        </authorList>
    </citation>
    <scope>NUCLEOTIDE SEQUENCE</scope>
    <source>
        <strain evidence="6">UH-Tt-Lm1</strain>
    </source>
</reference>
<dbReference type="PANTHER" id="PTHR19857">
    <property type="entry name" value="MITOCHONDRIAL DIVISION PROTEIN 1-RELATED"/>
    <property type="match status" value="1"/>
</dbReference>
<keyword evidence="7" id="KW-1185">Reference proteome</keyword>
<evidence type="ECO:0000256" key="1">
    <source>
        <dbReference type="ARBA" id="ARBA00022574"/>
    </source>
</evidence>
<dbReference type="SMART" id="SM00320">
    <property type="entry name" value="WD40"/>
    <property type="match status" value="2"/>
</dbReference>
<comment type="caution">
    <text evidence="6">The sequence shown here is derived from an EMBL/GenBank/DDBJ whole genome shotgun (WGS) entry which is preliminary data.</text>
</comment>
<organism evidence="6 7">
    <name type="scientific">Thelephora terrestris</name>
    <dbReference type="NCBI Taxonomy" id="56493"/>
    <lineage>
        <taxon>Eukaryota</taxon>
        <taxon>Fungi</taxon>
        <taxon>Dikarya</taxon>
        <taxon>Basidiomycota</taxon>
        <taxon>Agaricomycotina</taxon>
        <taxon>Agaricomycetes</taxon>
        <taxon>Thelephorales</taxon>
        <taxon>Thelephoraceae</taxon>
        <taxon>Thelephora</taxon>
    </lineage>
</organism>
<dbReference type="EMBL" id="WIUZ02000006">
    <property type="protein sequence ID" value="KAF9785813.1"/>
    <property type="molecule type" value="Genomic_DNA"/>
</dbReference>
<reference evidence="6" key="1">
    <citation type="journal article" date="2020" name="Nat. Commun.">
        <title>Large-scale genome sequencing of mycorrhizal fungi provides insights into the early evolution of symbiotic traits.</title>
        <authorList>
            <person name="Miyauchi S."/>
            <person name="Kiss E."/>
            <person name="Kuo A."/>
            <person name="Drula E."/>
            <person name="Kohler A."/>
            <person name="Sanchez-Garcia M."/>
            <person name="Morin E."/>
            <person name="Andreopoulos B."/>
            <person name="Barry K.W."/>
            <person name="Bonito G."/>
            <person name="Buee M."/>
            <person name="Carver A."/>
            <person name="Chen C."/>
            <person name="Cichocki N."/>
            <person name="Clum A."/>
            <person name="Culley D."/>
            <person name="Crous P.W."/>
            <person name="Fauchery L."/>
            <person name="Girlanda M."/>
            <person name="Hayes R.D."/>
            <person name="Keri Z."/>
            <person name="LaButti K."/>
            <person name="Lipzen A."/>
            <person name="Lombard V."/>
            <person name="Magnuson J."/>
            <person name="Maillard F."/>
            <person name="Murat C."/>
            <person name="Nolan M."/>
            <person name="Ohm R.A."/>
            <person name="Pangilinan J."/>
            <person name="Pereira M.F."/>
            <person name="Perotto S."/>
            <person name="Peter M."/>
            <person name="Pfister S."/>
            <person name="Riley R."/>
            <person name="Sitrit Y."/>
            <person name="Stielow J.B."/>
            <person name="Szollosi G."/>
            <person name="Zifcakova L."/>
            <person name="Stursova M."/>
            <person name="Spatafora J.W."/>
            <person name="Tedersoo L."/>
            <person name="Vaario L.M."/>
            <person name="Yamada A."/>
            <person name="Yan M."/>
            <person name="Wang P."/>
            <person name="Xu J."/>
            <person name="Bruns T."/>
            <person name="Baldrian P."/>
            <person name="Vilgalys R."/>
            <person name="Dunand C."/>
            <person name="Henrissat B."/>
            <person name="Grigoriev I.V."/>
            <person name="Hibbett D."/>
            <person name="Nagy L.G."/>
            <person name="Martin F.M."/>
        </authorList>
    </citation>
    <scope>NUCLEOTIDE SEQUENCE</scope>
    <source>
        <strain evidence="6">UH-Tt-Lm1</strain>
    </source>
</reference>
<dbReference type="Pfam" id="PF12937">
    <property type="entry name" value="F-box-like"/>
    <property type="match status" value="1"/>
</dbReference>
<dbReference type="PANTHER" id="PTHR19857:SF8">
    <property type="entry name" value="ANGIO-ASSOCIATED MIGRATORY CELL PROTEIN"/>
    <property type="match status" value="1"/>
</dbReference>
<name>A0A9P6L7P0_9AGAM</name>
<proteinExistence type="predicted"/>
<feature type="compositionally biased region" description="Polar residues" evidence="4">
    <location>
        <begin position="646"/>
        <end position="655"/>
    </location>
</feature>
<keyword evidence="1 3" id="KW-0853">WD repeat</keyword>
<dbReference type="PROSITE" id="PS50082">
    <property type="entry name" value="WD_REPEATS_2"/>
    <property type="match status" value="1"/>
</dbReference>
<sequence>MLNKPTQAFRNTPEQNKHAKLTTLRTTQHGDHQHNRSSSSLLERRTPLLDVPGESLTHITSYLDVPSLFNLSRVNKTLHQHVDNDSTWHRALLCQYLGVPPESDLQRVRSLVLRRTESTWKKELVYRQITSVRWERSRTSAITYSPLNGQISDIRLVSEGGLLALSTQAGVVSRSNPLSGKVFRGLFDAAGTLNGLGAGNPNTEFSTNVCLCRIFTERGTAKILWGFTHGEVAVTTATKVADPSRISPAKFSRSMVSEQHNGTVTDGIWGEGGDVFLTAGIDGKVKLWDGAKTRCLWTSPTSQDPPSPTFFPSHLDFDSTKGIAVAAFSGGGVSIWWGLTPFYIGDDVPQVKEVAIPLGLYPPAGVLHLVLDAKDSVSLLIHHLESSHFRRLNVDLVTGEVETIKFGEEANRPIKSLRLVTAAQATAPPFVLVGDWLGSLSVYDWNTPHEPRREFVQPVRRITAFGEGEAVSTVEWNPWVTATGSSTGTVKVWDSLKLKPLRTFNPQARGPTGAPSIALEREMITIAFGNKVIAWKAGPVKKGNKVIHASKKGKNNALAKWRQQVDMYRDITESQQEIEEEQNWKRAAYGREKDQLGSLEALGLNEQEALEYVLMLSRDDEARPAPSSENPFTPPSFIQPRPVPPSSSAKVQTSPRAKLEAWSAGVAVSPRSPEMVRSMSISSDLSVEKGFPAMSESASSHGSGIHDITAPAKLQRSSGSPPSAWNTPLKTSFNPGTASPKKITAMVSMSPSTSSSAPRRAEWDHRYAAYDESQEDRDLKLAIELSLAEATKK</sequence>
<feature type="region of interest" description="Disordered" evidence="4">
    <location>
        <begin position="713"/>
        <end position="762"/>
    </location>
</feature>
<evidence type="ECO:0000313" key="6">
    <source>
        <dbReference type="EMBL" id="KAF9785813.1"/>
    </source>
</evidence>
<dbReference type="InterPro" id="IPR051179">
    <property type="entry name" value="WD_repeat_multifunction"/>
</dbReference>
<evidence type="ECO:0000259" key="5">
    <source>
        <dbReference type="PROSITE" id="PS50181"/>
    </source>
</evidence>
<evidence type="ECO:0000256" key="3">
    <source>
        <dbReference type="PROSITE-ProRule" id="PRU00221"/>
    </source>
</evidence>